<dbReference type="EMBL" id="CAKOAT010090822">
    <property type="protein sequence ID" value="CAH8320228.1"/>
    <property type="molecule type" value="Genomic_DNA"/>
</dbReference>
<dbReference type="CDD" id="cd04476">
    <property type="entry name" value="RPA1_DBD_C"/>
    <property type="match status" value="1"/>
</dbReference>
<accession>A0ABC8JGT1</accession>
<reference evidence="8 9" key="1">
    <citation type="submission" date="2022-03" db="EMBL/GenBank/DDBJ databases">
        <authorList>
            <person name="Macdonald S."/>
            <person name="Ahmed S."/>
            <person name="Newling K."/>
        </authorList>
    </citation>
    <scope>NUCLEOTIDE SEQUENCE [LARGE SCALE GENOMIC DNA]</scope>
</reference>
<protein>
    <recommendedName>
        <fullName evidence="7">Replication factor A C-terminal domain-containing protein</fullName>
    </recommendedName>
</protein>
<feature type="region of interest" description="Disordered" evidence="6">
    <location>
        <begin position="390"/>
        <end position="436"/>
    </location>
</feature>
<dbReference type="PANTHER" id="PTHR47165:SF4">
    <property type="entry name" value="OS03G0429900 PROTEIN"/>
    <property type="match status" value="1"/>
</dbReference>
<evidence type="ECO:0000256" key="6">
    <source>
        <dbReference type="SAM" id="MobiDB-lite"/>
    </source>
</evidence>
<comment type="similarity">
    <text evidence="1">Belongs to the replication factor A protein 1 family.</text>
</comment>
<keyword evidence="9" id="KW-1185">Reference proteome</keyword>
<dbReference type="GO" id="GO:0008270">
    <property type="term" value="F:zinc ion binding"/>
    <property type="evidence" value="ECO:0007669"/>
    <property type="project" value="UniProtKB-KW"/>
</dbReference>
<dbReference type="InterPro" id="IPR047192">
    <property type="entry name" value="Euk_RPA1_DBD_C"/>
</dbReference>
<comment type="caution">
    <text evidence="8">The sequence shown here is derived from an EMBL/GenBank/DDBJ whole genome shotgun (WGS) entry which is preliminary data.</text>
</comment>
<gene>
    <name evidence="8" type="ORF">ERUC_LOCUS8779</name>
</gene>
<dbReference type="Pfam" id="PF08646">
    <property type="entry name" value="Rep_fac-A_C"/>
    <property type="match status" value="1"/>
</dbReference>
<dbReference type="InterPro" id="IPR012340">
    <property type="entry name" value="NA-bd_OB-fold"/>
</dbReference>
<keyword evidence="4" id="KW-0862">Zinc</keyword>
<dbReference type="Proteomes" id="UP001642260">
    <property type="component" value="Unassembled WGS sequence"/>
</dbReference>
<dbReference type="Gene3D" id="2.40.50.140">
    <property type="entry name" value="Nucleic acid-binding proteins"/>
    <property type="match status" value="3"/>
</dbReference>
<dbReference type="CDD" id="cd04480">
    <property type="entry name" value="RPA1_DBD_A_like"/>
    <property type="match status" value="1"/>
</dbReference>
<feature type="domain" description="Replication factor A C-terminal" evidence="7">
    <location>
        <begin position="246"/>
        <end position="369"/>
    </location>
</feature>
<dbReference type="AlphaFoldDB" id="A0ABC8JGT1"/>
<evidence type="ECO:0000313" key="8">
    <source>
        <dbReference type="EMBL" id="CAH8320228.1"/>
    </source>
</evidence>
<evidence type="ECO:0000256" key="2">
    <source>
        <dbReference type="ARBA" id="ARBA00022723"/>
    </source>
</evidence>
<keyword evidence="2" id="KW-0479">Metal-binding</keyword>
<dbReference type="InterPro" id="IPR013955">
    <property type="entry name" value="Rep_factor-A_C"/>
</dbReference>
<evidence type="ECO:0000313" key="9">
    <source>
        <dbReference type="Proteomes" id="UP001642260"/>
    </source>
</evidence>
<evidence type="ECO:0000256" key="1">
    <source>
        <dbReference type="ARBA" id="ARBA00005690"/>
    </source>
</evidence>
<evidence type="ECO:0000259" key="7">
    <source>
        <dbReference type="Pfam" id="PF08646"/>
    </source>
</evidence>
<name>A0ABC8JGT1_ERUVS</name>
<evidence type="ECO:0000256" key="3">
    <source>
        <dbReference type="ARBA" id="ARBA00022771"/>
    </source>
</evidence>
<proteinExistence type="inferred from homology"/>
<dbReference type="PANTHER" id="PTHR47165">
    <property type="entry name" value="OS03G0429900 PROTEIN"/>
    <property type="match status" value="1"/>
</dbReference>
<organism evidence="8 9">
    <name type="scientific">Eruca vesicaria subsp. sativa</name>
    <name type="common">Garden rocket</name>
    <name type="synonym">Eruca sativa</name>
    <dbReference type="NCBI Taxonomy" id="29727"/>
    <lineage>
        <taxon>Eukaryota</taxon>
        <taxon>Viridiplantae</taxon>
        <taxon>Streptophyta</taxon>
        <taxon>Embryophyta</taxon>
        <taxon>Tracheophyta</taxon>
        <taxon>Spermatophyta</taxon>
        <taxon>Magnoliopsida</taxon>
        <taxon>eudicotyledons</taxon>
        <taxon>Gunneridae</taxon>
        <taxon>Pentapetalae</taxon>
        <taxon>rosids</taxon>
        <taxon>malvids</taxon>
        <taxon>Brassicales</taxon>
        <taxon>Brassicaceae</taxon>
        <taxon>Brassiceae</taxon>
        <taxon>Eruca</taxon>
    </lineage>
</organism>
<evidence type="ECO:0000256" key="4">
    <source>
        <dbReference type="ARBA" id="ARBA00022833"/>
    </source>
</evidence>
<evidence type="ECO:0000256" key="5">
    <source>
        <dbReference type="ARBA" id="ARBA00023125"/>
    </source>
</evidence>
<dbReference type="SUPFAM" id="SSF50249">
    <property type="entry name" value="Nucleic acid-binding proteins"/>
    <property type="match status" value="1"/>
</dbReference>
<dbReference type="GO" id="GO:0003677">
    <property type="term" value="F:DNA binding"/>
    <property type="evidence" value="ECO:0007669"/>
    <property type="project" value="UniProtKB-KW"/>
</dbReference>
<keyword evidence="3" id="KW-0863">Zinc-finger</keyword>
<keyword evidence="5" id="KW-0238">DNA-binding</keyword>
<sequence length="436" mass="47250">MSVDMLFVDADATVTQGTVAATRQLRFRDRLTEGSVYTLSGFDVVHSSPNFRLCDAPLMIRFNDGTSFDKKLNPERPIPTESFRFMPYSRLLELANTGKQLPDITGEVNAIRSTITDRIPGAQRVMLTLRLGSGENVCVSLFDSMALAFHTKFDNYKKEARAVKVTSINPKIVGGRLFLNATSGTHLYFDCDTTASKEVFDTMPGEGTDGGSGSSKIVHAQKIEPVTVSELNKFSISAEPQIIEFLCTAKVTGIQTEEGWCYIGCATCSKKLIRETASFTCAHCIDTNAVAALRYRVTMTVSDESDTASFLGFDMEIAKLTCLQASEAAQIVGVGHDAQVDTDLPLSLAGVVGKTYTFQLKLNDFNFSSKHQTFTISRIFPESALAPTPTFATHVGNPGTGGNKPSTSANTSDKRPPQGKSNSDVDENGRNKAHVG</sequence>